<keyword evidence="3" id="KW-1185">Reference proteome</keyword>
<evidence type="ECO:0000256" key="1">
    <source>
        <dbReference type="SAM" id="MobiDB-lite"/>
    </source>
</evidence>
<feature type="compositionally biased region" description="Basic and acidic residues" evidence="1">
    <location>
        <begin position="40"/>
        <end position="49"/>
    </location>
</feature>
<reference evidence="2" key="1">
    <citation type="journal article" date="2023" name="IMA Fungus">
        <title>Comparative genomic study of the Penicillium genus elucidates a diverse pangenome and 15 lateral gene transfer events.</title>
        <authorList>
            <person name="Petersen C."/>
            <person name="Sorensen T."/>
            <person name="Nielsen M.R."/>
            <person name="Sondergaard T.E."/>
            <person name="Sorensen J.L."/>
            <person name="Fitzpatrick D.A."/>
            <person name="Frisvad J.C."/>
            <person name="Nielsen K.L."/>
        </authorList>
    </citation>
    <scope>NUCLEOTIDE SEQUENCE</scope>
    <source>
        <strain evidence="2">IBT 17514</strain>
    </source>
</reference>
<sequence>MTATEVTKDPVGLPEPSEIEASLIDPTAGLAEYEANSDSQARDTEDSRSETQSFTQDTNDGRFATDYESYDSEPSDPLNNLLKAHFEGLYERICTDLESHNVELIENFAKRLDIRDLPATLGLPDLFSGLSVQRNS</sequence>
<proteinExistence type="predicted"/>
<feature type="region of interest" description="Disordered" evidence="1">
    <location>
        <begin position="1"/>
        <end position="76"/>
    </location>
</feature>
<protein>
    <submittedName>
        <fullName evidence="2">Uncharacterized protein</fullName>
    </submittedName>
</protein>
<name>A0AAD6HK28_9EURO</name>
<evidence type="ECO:0000313" key="3">
    <source>
        <dbReference type="Proteomes" id="UP001215712"/>
    </source>
</evidence>
<organism evidence="2 3">
    <name type="scientific">Penicillium malachiteum</name>
    <dbReference type="NCBI Taxonomy" id="1324776"/>
    <lineage>
        <taxon>Eukaryota</taxon>
        <taxon>Fungi</taxon>
        <taxon>Dikarya</taxon>
        <taxon>Ascomycota</taxon>
        <taxon>Pezizomycotina</taxon>
        <taxon>Eurotiomycetes</taxon>
        <taxon>Eurotiomycetidae</taxon>
        <taxon>Eurotiales</taxon>
        <taxon>Aspergillaceae</taxon>
        <taxon>Penicillium</taxon>
    </lineage>
</organism>
<gene>
    <name evidence="2" type="ORF">N7493_007063</name>
</gene>
<evidence type="ECO:0000313" key="2">
    <source>
        <dbReference type="EMBL" id="KAJ5720185.1"/>
    </source>
</evidence>
<dbReference type="AlphaFoldDB" id="A0AAD6HK28"/>
<dbReference type="Proteomes" id="UP001215712">
    <property type="component" value="Unassembled WGS sequence"/>
</dbReference>
<accession>A0AAD6HK28</accession>
<dbReference type="EMBL" id="JAQJAN010000009">
    <property type="protein sequence ID" value="KAJ5720185.1"/>
    <property type="molecule type" value="Genomic_DNA"/>
</dbReference>
<comment type="caution">
    <text evidence="2">The sequence shown here is derived from an EMBL/GenBank/DDBJ whole genome shotgun (WGS) entry which is preliminary data.</text>
</comment>
<reference evidence="2" key="2">
    <citation type="submission" date="2023-01" db="EMBL/GenBank/DDBJ databases">
        <authorList>
            <person name="Petersen C."/>
        </authorList>
    </citation>
    <scope>NUCLEOTIDE SEQUENCE</scope>
    <source>
        <strain evidence="2">IBT 17514</strain>
    </source>
</reference>